<dbReference type="OrthoDB" id="2978611at2"/>
<comment type="caution">
    <text evidence="1">The sequence shown here is derived from an EMBL/GenBank/DDBJ whole genome shotgun (WGS) entry which is preliminary data.</text>
</comment>
<dbReference type="RefSeq" id="WP_153728872.1">
    <property type="nucleotide sequence ID" value="NZ_WJNH01000007.1"/>
</dbReference>
<reference evidence="1 2" key="1">
    <citation type="submission" date="2019-11" db="EMBL/GenBank/DDBJ databases">
        <authorList>
            <person name="Li J."/>
        </authorList>
    </citation>
    <scope>NUCLEOTIDE SEQUENCE [LARGE SCALE GENOMIC DNA]</scope>
    <source>
        <strain evidence="1 2">J4</strain>
    </source>
</reference>
<accession>A0A6G1X7U4</accession>
<dbReference type="EMBL" id="WJNH01000007">
    <property type="protein sequence ID" value="MRG86975.1"/>
    <property type="molecule type" value="Genomic_DNA"/>
</dbReference>
<proteinExistence type="predicted"/>
<evidence type="ECO:0000313" key="1">
    <source>
        <dbReference type="EMBL" id="MRG86975.1"/>
    </source>
</evidence>
<organism evidence="1 2">
    <name type="scientific">Salinibacillus xinjiangensis</name>
    <dbReference type="NCBI Taxonomy" id="1229268"/>
    <lineage>
        <taxon>Bacteria</taxon>
        <taxon>Bacillati</taxon>
        <taxon>Bacillota</taxon>
        <taxon>Bacilli</taxon>
        <taxon>Bacillales</taxon>
        <taxon>Bacillaceae</taxon>
        <taxon>Salinibacillus</taxon>
    </lineage>
</organism>
<name>A0A6G1X7U4_9BACI</name>
<keyword evidence="2" id="KW-1185">Reference proteome</keyword>
<protein>
    <submittedName>
        <fullName evidence="1">Uncharacterized protein</fullName>
    </submittedName>
</protein>
<evidence type="ECO:0000313" key="2">
    <source>
        <dbReference type="Proteomes" id="UP000480185"/>
    </source>
</evidence>
<sequence>MKFEKQFLPEDIKEAEIEKACADYLIARMDLEFEHCNYEMVNRLAVDLVKSSNKLASLKEKKEVRERFEGILVKAVPLNPFTIQKIKRGLSGDE</sequence>
<gene>
    <name evidence="1" type="ORF">GH754_11710</name>
</gene>
<dbReference type="Proteomes" id="UP000480185">
    <property type="component" value="Unassembled WGS sequence"/>
</dbReference>
<dbReference type="AlphaFoldDB" id="A0A6G1X7U4"/>